<dbReference type="PROSITE" id="PS00676">
    <property type="entry name" value="SIGMA54_INTERACT_2"/>
    <property type="match status" value="1"/>
</dbReference>
<dbReference type="SUPFAM" id="SSF55804">
    <property type="entry name" value="Phoshotransferase/anion transport protein"/>
    <property type="match status" value="1"/>
</dbReference>
<evidence type="ECO:0000259" key="7">
    <source>
        <dbReference type="PROSITE" id="PS51372"/>
    </source>
</evidence>
<dbReference type="SUPFAM" id="SSF52540">
    <property type="entry name" value="P-loop containing nucleoside triphosphate hydrolases"/>
    <property type="match status" value="1"/>
</dbReference>
<evidence type="ECO:0000313" key="9">
    <source>
        <dbReference type="Proteomes" id="UP000199662"/>
    </source>
</evidence>
<dbReference type="Gene3D" id="1.10.10.60">
    <property type="entry name" value="Homeodomain-like"/>
    <property type="match status" value="1"/>
</dbReference>
<dbReference type="Pfam" id="PF03610">
    <property type="entry name" value="EIIA-man"/>
    <property type="match status" value="1"/>
</dbReference>
<dbReference type="InterPro" id="IPR016152">
    <property type="entry name" value="PTrfase/Anion_transptr"/>
</dbReference>
<dbReference type="InterPro" id="IPR004701">
    <property type="entry name" value="PTS_EIIA_man-typ"/>
</dbReference>
<dbReference type="PANTHER" id="PTHR32071:SF38">
    <property type="entry name" value="PSP OPERON TRANSCRIPTIONAL ACTIVATOR"/>
    <property type="match status" value="1"/>
</dbReference>
<feature type="domain" description="Sigma-54 factor interaction" evidence="4">
    <location>
        <begin position="118"/>
        <end position="352"/>
    </location>
</feature>
<dbReference type="GO" id="GO:0009401">
    <property type="term" value="P:phosphoenolpyruvate-dependent sugar phosphotransferase system"/>
    <property type="evidence" value="ECO:0007669"/>
    <property type="project" value="InterPro"/>
</dbReference>
<dbReference type="STRING" id="84035.SAMN05660742_11910"/>
<dbReference type="GO" id="GO:0016740">
    <property type="term" value="F:transferase activity"/>
    <property type="evidence" value="ECO:0007669"/>
    <property type="project" value="UniProtKB-KW"/>
</dbReference>
<dbReference type="GO" id="GO:0006355">
    <property type="term" value="P:regulation of DNA-templated transcription"/>
    <property type="evidence" value="ECO:0007669"/>
    <property type="project" value="InterPro"/>
</dbReference>
<feature type="domain" description="PTS EIIA type-4" evidence="6">
    <location>
        <begin position="590"/>
        <end position="713"/>
    </location>
</feature>
<dbReference type="Proteomes" id="UP000199662">
    <property type="component" value="Unassembled WGS sequence"/>
</dbReference>
<dbReference type="InterPro" id="IPR036662">
    <property type="entry name" value="PTS_EIIA_man-typ_sf"/>
</dbReference>
<dbReference type="InterPro" id="IPR036634">
    <property type="entry name" value="PRD_sf"/>
</dbReference>
<dbReference type="InterPro" id="IPR002178">
    <property type="entry name" value="PTS_EIIA_type-2_dom"/>
</dbReference>
<dbReference type="InterPro" id="IPR002078">
    <property type="entry name" value="Sigma_54_int"/>
</dbReference>
<keyword evidence="3" id="KW-0067">ATP-binding</keyword>
<feature type="domain" description="PRD" evidence="7">
    <location>
        <begin position="483"/>
        <end position="588"/>
    </location>
</feature>
<accession>A0A1H7C264</accession>
<dbReference type="InterPro" id="IPR011608">
    <property type="entry name" value="PRD"/>
</dbReference>
<evidence type="ECO:0000256" key="2">
    <source>
        <dbReference type="ARBA" id="ARBA00022741"/>
    </source>
</evidence>
<dbReference type="InterPro" id="IPR003593">
    <property type="entry name" value="AAA+_ATPase"/>
</dbReference>
<name>A0A1H7C264_9FIRM</name>
<evidence type="ECO:0000256" key="3">
    <source>
        <dbReference type="ARBA" id="ARBA00022840"/>
    </source>
</evidence>
<evidence type="ECO:0000259" key="6">
    <source>
        <dbReference type="PROSITE" id="PS51096"/>
    </source>
</evidence>
<dbReference type="Pfam" id="PF00359">
    <property type="entry name" value="PTS_EIIA_2"/>
    <property type="match status" value="1"/>
</dbReference>
<dbReference type="GO" id="GO:0016020">
    <property type="term" value="C:membrane"/>
    <property type="evidence" value="ECO:0007669"/>
    <property type="project" value="InterPro"/>
</dbReference>
<dbReference type="InterPro" id="IPR025943">
    <property type="entry name" value="Sigma_54_int_dom_ATP-bd_2"/>
</dbReference>
<reference evidence="8 9" key="1">
    <citation type="submission" date="2016-10" db="EMBL/GenBank/DDBJ databases">
        <authorList>
            <person name="de Groot N.N."/>
        </authorList>
    </citation>
    <scope>NUCLEOTIDE SEQUENCE [LARGE SCALE GENOMIC DNA]</scope>
    <source>
        <strain evidence="8 9">DSM 2179</strain>
    </source>
</reference>
<dbReference type="PROSITE" id="PS50045">
    <property type="entry name" value="SIGMA54_INTERACT_4"/>
    <property type="match status" value="1"/>
</dbReference>
<dbReference type="Pfam" id="PF00158">
    <property type="entry name" value="Sigma54_activat"/>
    <property type="match status" value="1"/>
</dbReference>
<dbReference type="GO" id="GO:0003677">
    <property type="term" value="F:DNA binding"/>
    <property type="evidence" value="ECO:0007669"/>
    <property type="project" value="UniProtKB-KW"/>
</dbReference>
<sequence length="960" mass="109914">MEMQNKIINIINTENKKNPLTDMEIAKFLNTTRENITNIRKELNILNSRQRRYPYLKSAILAIEKNAKTINIADITRALLEQGFTISRRVVEEVLSKEETTFDVAVENHAMKDPFTDLIGYKGSLKNSIEQAKSAILYPPKGLPTLIVGESGVGKSLFSKKMYQFAEQESILRANAEFVVFNCADYADNPQLLLSLLFGYKKGAFTGAVNDSPGLVEQADGGMLFLDEIHRLPPKGQEILFSILDRGSFRRLGESSGERKVSIMLVGATTENIETNLLLTFRRRIPMVIYLPSLRERFLKEKVDLIYRIFQQECNRINCKIFVDKNVVEILALNKFNGNIGELQNMIQVLCARSFLKVMHNKADRLVSIDVNEILKLIDSVDEKTLMDENHSEIRKYLNNLMLIPFKPDNLAASFPIEEQDPDIQDMYQSIEAKYDELKILNLSEGEIENILWAFVINRFTSLNVNDIRQPDLFSMNNLCSFVSETVMSEVKFLMQELIEKEAGLQINRSAFKYLAIHLEEAIKRIRLNQKIINIHLDKIKREFAAEYSIALAATKRLEQQENINIPEDEVAFIALYIKSAFNSETLKTRIGLIMISHGYIASETVKVIKDLLGTNFPIALDMPLTEKPINIYNKAIELAKVIDQGRGVLFLVDMGSLSNIGDIVYEQTHIKTKTLNRVDLVLGLEATRRVSLGEDTLDEIYFYLKKDKLGDLYFTEKENSHKANLIIAMCLTGEGNAKHIGEVIKKEYTHIPCYVMSALDENLLNEITDFQKEHNVLIVGTMNPKIAGTTFINYDKNLLKNIELYFETRHESELTKYERNITRDFMLFEPAIYFKNEILEYICSLLINKGYVEKEYLQSVLDREALLPTFSEGNTAVPHGNSIAVNRTSFVFVKLKNPIDWGVGNVNFIFMPVFKSNDQEVVKNMLQLLRDHEFMVKIKSCTNQDDFQNIILDKIAQLE</sequence>
<dbReference type="AlphaFoldDB" id="A0A1H7C264"/>
<evidence type="ECO:0000256" key="1">
    <source>
        <dbReference type="ARBA" id="ARBA00022679"/>
    </source>
</evidence>
<dbReference type="InterPro" id="IPR027417">
    <property type="entry name" value="P-loop_NTPase"/>
</dbReference>
<organism evidence="8 9">
    <name type="scientific">Propionispira arboris</name>
    <dbReference type="NCBI Taxonomy" id="84035"/>
    <lineage>
        <taxon>Bacteria</taxon>
        <taxon>Bacillati</taxon>
        <taxon>Bacillota</taxon>
        <taxon>Negativicutes</taxon>
        <taxon>Selenomonadales</taxon>
        <taxon>Selenomonadaceae</taxon>
        <taxon>Propionispira</taxon>
    </lineage>
</organism>
<keyword evidence="1" id="KW-0808">Transferase</keyword>
<dbReference type="GO" id="GO:0005524">
    <property type="term" value="F:ATP binding"/>
    <property type="evidence" value="ECO:0007669"/>
    <property type="project" value="UniProtKB-KW"/>
</dbReference>
<dbReference type="PANTHER" id="PTHR32071">
    <property type="entry name" value="TRANSCRIPTIONAL REGULATORY PROTEIN"/>
    <property type="match status" value="1"/>
</dbReference>
<protein>
    <submittedName>
        <fullName evidence="8">Transcriptional regulator containing an AAA-type ATPase domain and a DNA-binding domain</fullName>
    </submittedName>
</protein>
<dbReference type="PROSITE" id="PS51094">
    <property type="entry name" value="PTS_EIIA_TYPE_2"/>
    <property type="match status" value="1"/>
</dbReference>
<dbReference type="Gene3D" id="1.10.1790.10">
    <property type="entry name" value="PRD domain"/>
    <property type="match status" value="1"/>
</dbReference>
<dbReference type="PROSITE" id="PS51372">
    <property type="entry name" value="PRD_2"/>
    <property type="match status" value="1"/>
</dbReference>
<dbReference type="EMBL" id="FNZK01000019">
    <property type="protein sequence ID" value="SEJ83728.1"/>
    <property type="molecule type" value="Genomic_DNA"/>
</dbReference>
<evidence type="ECO:0000259" key="4">
    <source>
        <dbReference type="PROSITE" id="PS50045"/>
    </source>
</evidence>
<evidence type="ECO:0000259" key="5">
    <source>
        <dbReference type="PROSITE" id="PS51094"/>
    </source>
</evidence>
<dbReference type="Gene3D" id="3.40.930.10">
    <property type="entry name" value="Mannitol-specific EII, Chain A"/>
    <property type="match status" value="1"/>
</dbReference>
<keyword evidence="2" id="KW-0547">Nucleotide-binding</keyword>
<dbReference type="SUPFAM" id="SSF53062">
    <property type="entry name" value="PTS system fructose IIA component-like"/>
    <property type="match status" value="1"/>
</dbReference>
<dbReference type="RefSeq" id="WP_091834082.1">
    <property type="nucleotide sequence ID" value="NZ_FNZK01000019.1"/>
</dbReference>
<dbReference type="SMART" id="SM00382">
    <property type="entry name" value="AAA"/>
    <property type="match status" value="1"/>
</dbReference>
<gene>
    <name evidence="8" type="ORF">SAMN05660742_11910</name>
</gene>
<keyword evidence="8" id="KW-0238">DNA-binding</keyword>
<dbReference type="CDD" id="cd00211">
    <property type="entry name" value="PTS_IIA_fru"/>
    <property type="match status" value="1"/>
</dbReference>
<feature type="domain" description="PTS EIIA type-2" evidence="5">
    <location>
        <begin position="820"/>
        <end position="955"/>
    </location>
</feature>
<dbReference type="CDD" id="cd00009">
    <property type="entry name" value="AAA"/>
    <property type="match status" value="1"/>
</dbReference>
<dbReference type="Gene3D" id="3.40.50.510">
    <property type="entry name" value="Phosphotransferase system, mannose-type IIA component"/>
    <property type="match status" value="1"/>
</dbReference>
<proteinExistence type="predicted"/>
<evidence type="ECO:0000313" key="8">
    <source>
        <dbReference type="EMBL" id="SEJ83728.1"/>
    </source>
</evidence>
<keyword evidence="9" id="KW-1185">Reference proteome</keyword>
<dbReference type="PROSITE" id="PS51096">
    <property type="entry name" value="PTS_EIIA_TYPE_4"/>
    <property type="match status" value="1"/>
</dbReference>
<dbReference type="Gene3D" id="3.40.50.300">
    <property type="entry name" value="P-loop containing nucleotide triphosphate hydrolases"/>
    <property type="match status" value="1"/>
</dbReference>
<dbReference type="SUPFAM" id="SSF63520">
    <property type="entry name" value="PTS-regulatory domain, PRD"/>
    <property type="match status" value="1"/>
</dbReference>
<dbReference type="Pfam" id="PF00874">
    <property type="entry name" value="PRD"/>
    <property type="match status" value="1"/>
</dbReference>